<proteinExistence type="predicted"/>
<protein>
    <submittedName>
        <fullName evidence="1">Uncharacterized protein</fullName>
    </submittedName>
</protein>
<gene>
    <name evidence="1" type="ORF">HU747_09195</name>
</gene>
<organism evidence="1 2">
    <name type="scientific">Pseudomonas taiwanensis</name>
    <dbReference type="NCBI Taxonomy" id="470150"/>
    <lineage>
        <taxon>Bacteria</taxon>
        <taxon>Pseudomonadati</taxon>
        <taxon>Pseudomonadota</taxon>
        <taxon>Gammaproteobacteria</taxon>
        <taxon>Pseudomonadales</taxon>
        <taxon>Pseudomonadaceae</taxon>
        <taxon>Pseudomonas</taxon>
    </lineage>
</organism>
<evidence type="ECO:0000313" key="2">
    <source>
        <dbReference type="Proteomes" id="UP000628086"/>
    </source>
</evidence>
<reference evidence="1 2" key="1">
    <citation type="journal article" date="2020" name="Microorganisms">
        <title>Reliable Identification of Environmental Pseudomonas Isolates Using the rpoD Gene.</title>
        <authorList>
            <consortium name="The Broad Institute Genome Sequencing Platform"/>
            <person name="Girard L."/>
            <person name="Lood C."/>
            <person name="Rokni-Zadeh H."/>
            <person name="van Noort V."/>
            <person name="Lavigne R."/>
            <person name="De Mot R."/>
        </authorList>
    </citation>
    <scope>NUCLEOTIDE SEQUENCE [LARGE SCALE GENOMIC DNA]</scope>
    <source>
        <strain evidence="1 2">RW7P2</strain>
    </source>
</reference>
<keyword evidence="2" id="KW-1185">Reference proteome</keyword>
<sequence length="382" mass="42913">MKATEGDGLPSNLRGTIRSIYARVVAQTLASAADIVAGPAPYDAFGEYGKKFETVVFGFASEGCRGKWSRFCGGVMMSLRVREAACRAFPIVLMTLASPLWSLLLHLEQAARLLDALGRGKRRRSGRHLIKMVNQPLRRLHINQRPFLEASPTVRQRLMLLGEWPVLSIQLAVLASRAPQYQTTRCWLARRFALVFLLHCLHPNLSSSATALFLVIDQLMRRGVVWPVPGWPQDVKEFEGRLARLATLEAQLRLEHCLSEAAALRTLRLMFHDLSIFNNPKPGQHCCVPFVSDLALFSAEGVEDLAAPAVDELLARCARQRRWRADAVFTFKRLAYTTAFTRVLEYWLEHDALARPVDWSQLRPGGKRRRSGPRLVDGQGPP</sequence>
<name>A0ABR6V5S2_9PSED</name>
<dbReference type="EMBL" id="JABWRS010000005">
    <property type="protein sequence ID" value="MBC3475776.1"/>
    <property type="molecule type" value="Genomic_DNA"/>
</dbReference>
<comment type="caution">
    <text evidence="1">The sequence shown here is derived from an EMBL/GenBank/DDBJ whole genome shotgun (WGS) entry which is preliminary data.</text>
</comment>
<accession>A0ABR6V5S2</accession>
<dbReference type="RefSeq" id="WP_186598544.1">
    <property type="nucleotide sequence ID" value="NZ_JABWRS010000005.1"/>
</dbReference>
<dbReference type="Proteomes" id="UP000628086">
    <property type="component" value="Unassembled WGS sequence"/>
</dbReference>
<evidence type="ECO:0000313" key="1">
    <source>
        <dbReference type="EMBL" id="MBC3475776.1"/>
    </source>
</evidence>